<proteinExistence type="predicted"/>
<gene>
    <name evidence="1" type="ORF">SDC9_33125</name>
</gene>
<sequence length="101" mass="11602">MKYSEEYLAQIKGFGVLGFSIESIICMLNPKNPDQFKIDITTPGTEVYKAYFTGKSTARYSMDKNLFDQATKEHSLIANEQMEKRMYINKINDALNDKFGL</sequence>
<dbReference type="AlphaFoldDB" id="A0A644V7F9"/>
<evidence type="ECO:0000313" key="1">
    <source>
        <dbReference type="EMBL" id="MPL87131.1"/>
    </source>
</evidence>
<organism evidence="1">
    <name type="scientific">bioreactor metagenome</name>
    <dbReference type="NCBI Taxonomy" id="1076179"/>
    <lineage>
        <taxon>unclassified sequences</taxon>
        <taxon>metagenomes</taxon>
        <taxon>ecological metagenomes</taxon>
    </lineage>
</organism>
<comment type="caution">
    <text evidence="1">The sequence shown here is derived from an EMBL/GenBank/DDBJ whole genome shotgun (WGS) entry which is preliminary data.</text>
</comment>
<reference evidence="1" key="1">
    <citation type="submission" date="2019-08" db="EMBL/GenBank/DDBJ databases">
        <authorList>
            <person name="Kucharzyk K."/>
            <person name="Murdoch R.W."/>
            <person name="Higgins S."/>
            <person name="Loffler F."/>
        </authorList>
    </citation>
    <scope>NUCLEOTIDE SEQUENCE</scope>
</reference>
<dbReference type="EMBL" id="VSSQ01000233">
    <property type="protein sequence ID" value="MPL87131.1"/>
    <property type="molecule type" value="Genomic_DNA"/>
</dbReference>
<name>A0A644V7F9_9ZZZZ</name>
<protein>
    <submittedName>
        <fullName evidence="1">Uncharacterized protein</fullName>
    </submittedName>
</protein>
<accession>A0A644V7F9</accession>